<keyword evidence="2" id="KW-0880">Kelch repeat</keyword>
<dbReference type="FunFam" id="1.25.40.420:FF:000001">
    <property type="entry name" value="Kelch-like family member 12"/>
    <property type="match status" value="1"/>
</dbReference>
<dbReference type="EMBL" id="GECU01025550">
    <property type="protein sequence ID" value="JAS82156.1"/>
    <property type="molecule type" value="Transcribed_RNA"/>
</dbReference>
<name>A0A1B6JPX2_9HEMI</name>
<reference evidence="9" key="1">
    <citation type="submission" date="2015-11" db="EMBL/GenBank/DDBJ databases">
        <title>De novo transcriptome assembly of four potential Pierce s Disease insect vectors from Arizona vineyards.</title>
        <authorList>
            <person name="Tassone E.E."/>
        </authorList>
    </citation>
    <scope>NUCLEOTIDE SEQUENCE</scope>
</reference>
<feature type="region of interest" description="Disordered" evidence="5">
    <location>
        <begin position="1"/>
        <end position="49"/>
    </location>
</feature>
<dbReference type="PROSITE" id="PS50097">
    <property type="entry name" value="BTB"/>
    <property type="match status" value="1"/>
</dbReference>
<dbReference type="Gene3D" id="3.30.710.10">
    <property type="entry name" value="Potassium Channel Kv1.1, Chain A"/>
    <property type="match status" value="1"/>
</dbReference>
<evidence type="ECO:0000256" key="1">
    <source>
        <dbReference type="ARBA" id="ARBA00013699"/>
    </source>
</evidence>
<dbReference type="PANTHER" id="PTHR45632">
    <property type="entry name" value="LD33804P"/>
    <property type="match status" value="1"/>
</dbReference>
<dbReference type="InterPro" id="IPR000210">
    <property type="entry name" value="BTB/POZ_dom"/>
</dbReference>
<accession>A0A1B6JPX2</accession>
<protein>
    <recommendedName>
        <fullName evidence="1">Kelch-like protein diablo</fullName>
    </recommendedName>
</protein>
<dbReference type="Pfam" id="PF00651">
    <property type="entry name" value="BTB"/>
    <property type="match status" value="1"/>
</dbReference>
<dbReference type="GO" id="GO:0005737">
    <property type="term" value="C:cytoplasm"/>
    <property type="evidence" value="ECO:0007669"/>
    <property type="project" value="UniProtKB-ARBA"/>
</dbReference>
<dbReference type="InterPro" id="IPR011043">
    <property type="entry name" value="Gal_Oxase/kelch_b-propeller"/>
</dbReference>
<feature type="domain" description="BTB" evidence="6">
    <location>
        <begin position="74"/>
        <end position="141"/>
    </location>
</feature>
<dbReference type="GO" id="GO:0016567">
    <property type="term" value="P:protein ubiquitination"/>
    <property type="evidence" value="ECO:0007669"/>
    <property type="project" value="UniProtKB-UniPathway"/>
</dbReference>
<dbReference type="Pfam" id="PF24681">
    <property type="entry name" value="Kelch_KLHDC2_KLHL20_DRC7"/>
    <property type="match status" value="1"/>
</dbReference>
<comment type="function">
    <text evidence="4">Probable substrate-specific adapter of an E3 ubiquitin-protein ligase complex which mediates the ubiquitination and subsequent proteasomal degradation of target proteins. May have a role in synapse differentiation and growth.</text>
</comment>
<dbReference type="Gene3D" id="1.25.40.420">
    <property type="match status" value="1"/>
</dbReference>
<dbReference type="InterPro" id="IPR017096">
    <property type="entry name" value="BTB-kelch_protein"/>
</dbReference>
<evidence type="ECO:0000256" key="2">
    <source>
        <dbReference type="ARBA" id="ARBA00022441"/>
    </source>
</evidence>
<dbReference type="SMART" id="SM00612">
    <property type="entry name" value="Kelch"/>
    <property type="match status" value="6"/>
</dbReference>
<dbReference type="SMART" id="SM00875">
    <property type="entry name" value="BACK"/>
    <property type="match status" value="1"/>
</dbReference>
<dbReference type="UniPathway" id="UPA00143"/>
<dbReference type="PANTHER" id="PTHR45632:SF17">
    <property type="entry name" value="KELCH-LIKE PROTEIN 31"/>
    <property type="match status" value="1"/>
</dbReference>
<dbReference type="AlphaFoldDB" id="A0A1B6JPX2"/>
<dbReference type="Pfam" id="PF07707">
    <property type="entry name" value="BACK"/>
    <property type="match status" value="1"/>
</dbReference>
<organism evidence="9">
    <name type="scientific">Homalodisca liturata</name>
    <dbReference type="NCBI Taxonomy" id="320908"/>
    <lineage>
        <taxon>Eukaryota</taxon>
        <taxon>Metazoa</taxon>
        <taxon>Ecdysozoa</taxon>
        <taxon>Arthropoda</taxon>
        <taxon>Hexapoda</taxon>
        <taxon>Insecta</taxon>
        <taxon>Pterygota</taxon>
        <taxon>Neoptera</taxon>
        <taxon>Paraneoptera</taxon>
        <taxon>Hemiptera</taxon>
        <taxon>Auchenorrhyncha</taxon>
        <taxon>Membracoidea</taxon>
        <taxon>Cicadellidae</taxon>
        <taxon>Cicadellinae</taxon>
        <taxon>Proconiini</taxon>
        <taxon>Homalodisca</taxon>
    </lineage>
</organism>
<evidence type="ECO:0000259" key="6">
    <source>
        <dbReference type="PROSITE" id="PS50097"/>
    </source>
</evidence>
<dbReference type="PIRSF" id="PIRSF037037">
    <property type="entry name" value="Kelch-like_protein_gigaxonin"/>
    <property type="match status" value="1"/>
</dbReference>
<dbReference type="Gene3D" id="2.120.10.80">
    <property type="entry name" value="Kelch-type beta propeller"/>
    <property type="match status" value="2"/>
</dbReference>
<dbReference type="InterPro" id="IPR006652">
    <property type="entry name" value="Kelch_1"/>
</dbReference>
<evidence type="ECO:0000313" key="8">
    <source>
        <dbReference type="EMBL" id="JAT00189.1"/>
    </source>
</evidence>
<evidence type="ECO:0000256" key="4">
    <source>
        <dbReference type="ARBA" id="ARBA00043912"/>
    </source>
</evidence>
<feature type="compositionally biased region" description="Polar residues" evidence="5">
    <location>
        <begin position="8"/>
        <end position="26"/>
    </location>
</feature>
<dbReference type="EMBL" id="GECU01006531">
    <property type="protein sequence ID" value="JAT01176.1"/>
    <property type="molecule type" value="Transcribed_RNA"/>
</dbReference>
<gene>
    <name evidence="8" type="ORF">g.33523</name>
    <name evidence="7" type="ORF">g.33527</name>
    <name evidence="9" type="ORF">g.33529</name>
</gene>
<dbReference type="Pfam" id="PF01344">
    <property type="entry name" value="Kelch_1"/>
    <property type="match status" value="2"/>
</dbReference>
<proteinExistence type="predicted"/>
<dbReference type="SUPFAM" id="SSF50965">
    <property type="entry name" value="Galactose oxidase, central domain"/>
    <property type="match status" value="1"/>
</dbReference>
<keyword evidence="3" id="KW-0677">Repeat</keyword>
<sequence length="627" mass="70051">MLMAPILSESNVPSNRLPYNSRQRLPSTDSDDSSSEDNAPMEGPGADEYTFTENSHSSMVLTGLNDLRKAGQFCDVTLSVDGVKFPAHRNVLSSFSPYFKAMFLSKLAESKQSVVALKGIEVDMMSLLLDYAYTSSLVITRTNVQCLLSAANLLQVLPVIEAACLFLERHMDASNCLGIHCFAEAHACTDLQKKAKDFALQNFWEVCHQEEFLTLTAPKLVELTSSDELEVEKEETVFKAVARWYNHKPDARKPEFCKVLETVRLPLLSPYFLHDCVESLAVVRQSPECYRYVEEAKLYHLLPDRRAELSSERTKPRNSAATIEVIVAVGGEDEKVVLRSVECYCVKSRIWRSMACLPFAVSKHGLVASGKNTLYLAGGEFPDGSASRSVWRYDPALDMWLEMCSMLVPRSELGLAMLDGCVYAVGGWEGSYRLDSVERYDPSTNSWSLIEPMKMAVTSPAVIAHEGMLYVTGGAVLEDGDGIELVQRYDPRNDTWTELAPMLIPRSGAAICVLGSCIYVVGGWHASTENTNRVECYNVQTDSWTYKAPMCERRYRPGISVMDGKIYVLGGEEGWDRYHNSIECYDPTSDSWHICGEMITSRSWLSCVPLQVKKKMPQIEVAGRDKS</sequence>
<evidence type="ECO:0000313" key="9">
    <source>
        <dbReference type="EMBL" id="JAT01176.1"/>
    </source>
</evidence>
<dbReference type="InterPro" id="IPR011333">
    <property type="entry name" value="SKP1/BTB/POZ_sf"/>
</dbReference>
<dbReference type="SMART" id="SM00225">
    <property type="entry name" value="BTB"/>
    <property type="match status" value="1"/>
</dbReference>
<evidence type="ECO:0000256" key="5">
    <source>
        <dbReference type="SAM" id="MobiDB-lite"/>
    </source>
</evidence>
<dbReference type="InterPro" id="IPR011705">
    <property type="entry name" value="BACK"/>
</dbReference>
<evidence type="ECO:0000256" key="3">
    <source>
        <dbReference type="ARBA" id="ARBA00022737"/>
    </source>
</evidence>
<dbReference type="SUPFAM" id="SSF54695">
    <property type="entry name" value="POZ domain"/>
    <property type="match status" value="1"/>
</dbReference>
<dbReference type="GO" id="GO:0003779">
    <property type="term" value="F:actin binding"/>
    <property type="evidence" value="ECO:0007669"/>
    <property type="project" value="UniProtKB-KW"/>
</dbReference>
<dbReference type="InterPro" id="IPR015915">
    <property type="entry name" value="Kelch-typ_b-propeller"/>
</dbReference>
<dbReference type="EMBL" id="GECU01007518">
    <property type="protein sequence ID" value="JAT00189.1"/>
    <property type="molecule type" value="Transcribed_RNA"/>
</dbReference>
<evidence type="ECO:0000313" key="7">
    <source>
        <dbReference type="EMBL" id="JAS82156.1"/>
    </source>
</evidence>